<comment type="similarity">
    <text evidence="7">Belongs to the MraZ family.</text>
</comment>
<dbReference type="NCBIfam" id="NF001482">
    <property type="entry name" value="PRK00326.3-4"/>
    <property type="match status" value="1"/>
</dbReference>
<keyword evidence="5 7" id="KW-0238">DNA-binding</keyword>
<dbReference type="InterPro" id="IPR037914">
    <property type="entry name" value="SpoVT-AbrB_sf"/>
</dbReference>
<comment type="subcellular location">
    <subcellularLocation>
        <location evidence="7">Cytoplasm</location>
        <location evidence="7">Nucleoid</location>
    </subcellularLocation>
</comment>
<feature type="domain" description="SpoVT-AbrB" evidence="8">
    <location>
        <begin position="98"/>
        <end position="141"/>
    </location>
</feature>
<name>A0ABS5U8R5_9BACT</name>
<dbReference type="CDD" id="cd16321">
    <property type="entry name" value="MraZ_C"/>
    <property type="match status" value="1"/>
</dbReference>
<dbReference type="Proteomes" id="UP000784128">
    <property type="component" value="Unassembled WGS sequence"/>
</dbReference>
<accession>A0ABS5U8R5</accession>
<sequence length="162" mass="18078">MTGQDAIFGGENPSTIDSKGRTCIPAKYRDALVQAFGDERFFITKAQPIKIGEDSYARGLSVFPVSVWTEIKSKALANEGGYTSLQLDSIKRQFLNPAEECSADKLGRVLIPTALRVHAGLERDMWFVGMGRRFDIWSRETYDRVNAQDEKNLPMDLTAIGL</sequence>
<dbReference type="HAMAP" id="MF_01008">
    <property type="entry name" value="MraZ"/>
    <property type="match status" value="1"/>
</dbReference>
<dbReference type="Pfam" id="PF02381">
    <property type="entry name" value="MraZ"/>
    <property type="match status" value="1"/>
</dbReference>
<dbReference type="Gene3D" id="3.40.1550.20">
    <property type="entry name" value="Transcriptional regulator MraZ domain"/>
    <property type="match status" value="1"/>
</dbReference>
<evidence type="ECO:0000256" key="3">
    <source>
        <dbReference type="ARBA" id="ARBA00022737"/>
    </source>
</evidence>
<keyword evidence="6 7" id="KW-0804">Transcription</keyword>
<dbReference type="EMBL" id="JAHDYS010000008">
    <property type="protein sequence ID" value="MBT1072078.1"/>
    <property type="molecule type" value="Genomic_DNA"/>
</dbReference>
<evidence type="ECO:0000259" key="8">
    <source>
        <dbReference type="PROSITE" id="PS51740"/>
    </source>
</evidence>
<keyword evidence="2 7" id="KW-0963">Cytoplasm</keyword>
<dbReference type="CDD" id="cd16320">
    <property type="entry name" value="MraZ_N"/>
    <property type="match status" value="1"/>
</dbReference>
<dbReference type="InterPro" id="IPR003444">
    <property type="entry name" value="MraZ"/>
</dbReference>
<feature type="domain" description="SpoVT-AbrB" evidence="8">
    <location>
        <begin position="11"/>
        <end position="56"/>
    </location>
</feature>
<dbReference type="InterPro" id="IPR020603">
    <property type="entry name" value="MraZ_dom"/>
</dbReference>
<comment type="subunit">
    <text evidence="7">Forms oligomers.</text>
</comment>
<keyword evidence="3" id="KW-0677">Repeat</keyword>
<dbReference type="InterPro" id="IPR035642">
    <property type="entry name" value="MraZ_N"/>
</dbReference>
<proteinExistence type="inferred from homology"/>
<dbReference type="PANTHER" id="PTHR34701">
    <property type="entry name" value="TRANSCRIPTIONAL REGULATOR MRAZ"/>
    <property type="match status" value="1"/>
</dbReference>
<gene>
    <name evidence="7 9" type="primary">mraZ</name>
    <name evidence="9" type="ORF">KJB30_09810</name>
</gene>
<keyword evidence="10" id="KW-1185">Reference proteome</keyword>
<keyword evidence="4 7" id="KW-0805">Transcription regulation</keyword>
<evidence type="ECO:0000256" key="1">
    <source>
        <dbReference type="ARBA" id="ARBA00013860"/>
    </source>
</evidence>
<reference evidence="9 10" key="1">
    <citation type="submission" date="2021-05" db="EMBL/GenBank/DDBJ databases">
        <title>The draft genome of Geobacter chapellei DSM 13688.</title>
        <authorList>
            <person name="Xu Z."/>
            <person name="Masuda Y."/>
            <person name="Itoh H."/>
            <person name="Senoo K."/>
        </authorList>
    </citation>
    <scope>NUCLEOTIDE SEQUENCE [LARGE SCALE GENOMIC DNA]</scope>
    <source>
        <strain evidence="9 10">DSM 13688</strain>
    </source>
</reference>
<dbReference type="SUPFAM" id="SSF89447">
    <property type="entry name" value="AbrB/MazE/MraZ-like"/>
    <property type="match status" value="1"/>
</dbReference>
<evidence type="ECO:0000256" key="7">
    <source>
        <dbReference type="HAMAP-Rule" id="MF_01008"/>
    </source>
</evidence>
<dbReference type="RefSeq" id="WP_214298601.1">
    <property type="nucleotide sequence ID" value="NZ_JAHDYS010000008.1"/>
</dbReference>
<evidence type="ECO:0000256" key="4">
    <source>
        <dbReference type="ARBA" id="ARBA00023015"/>
    </source>
</evidence>
<evidence type="ECO:0000256" key="2">
    <source>
        <dbReference type="ARBA" id="ARBA00022490"/>
    </source>
</evidence>
<dbReference type="InterPro" id="IPR038619">
    <property type="entry name" value="MraZ_sf"/>
</dbReference>
<dbReference type="InterPro" id="IPR035644">
    <property type="entry name" value="MraZ_C"/>
</dbReference>
<dbReference type="PANTHER" id="PTHR34701:SF1">
    <property type="entry name" value="TRANSCRIPTIONAL REGULATOR MRAZ"/>
    <property type="match status" value="1"/>
</dbReference>
<organism evidence="9 10">
    <name type="scientific">Pelotalea chapellei</name>
    <dbReference type="NCBI Taxonomy" id="44671"/>
    <lineage>
        <taxon>Bacteria</taxon>
        <taxon>Pseudomonadati</taxon>
        <taxon>Thermodesulfobacteriota</taxon>
        <taxon>Desulfuromonadia</taxon>
        <taxon>Geobacterales</taxon>
        <taxon>Geobacteraceae</taxon>
        <taxon>Pelotalea</taxon>
    </lineage>
</organism>
<dbReference type="InterPro" id="IPR007159">
    <property type="entry name" value="SpoVT-AbrB_dom"/>
</dbReference>
<dbReference type="PROSITE" id="PS51740">
    <property type="entry name" value="SPOVT_ABRB"/>
    <property type="match status" value="2"/>
</dbReference>
<evidence type="ECO:0000256" key="5">
    <source>
        <dbReference type="ARBA" id="ARBA00023125"/>
    </source>
</evidence>
<evidence type="ECO:0000256" key="6">
    <source>
        <dbReference type="ARBA" id="ARBA00023163"/>
    </source>
</evidence>
<protein>
    <recommendedName>
        <fullName evidence="1 7">Transcriptional regulator MraZ</fullName>
    </recommendedName>
</protein>
<evidence type="ECO:0000313" key="10">
    <source>
        <dbReference type="Proteomes" id="UP000784128"/>
    </source>
</evidence>
<evidence type="ECO:0000313" key="9">
    <source>
        <dbReference type="EMBL" id="MBT1072078.1"/>
    </source>
</evidence>
<comment type="caution">
    <text evidence="9">The sequence shown here is derived from an EMBL/GenBank/DDBJ whole genome shotgun (WGS) entry which is preliminary data.</text>
</comment>